<evidence type="ECO:0000256" key="2">
    <source>
        <dbReference type="SAM" id="SignalP"/>
    </source>
</evidence>
<reference evidence="3" key="2">
    <citation type="submission" date="2020-09" db="EMBL/GenBank/DDBJ databases">
        <authorList>
            <person name="Sun Q."/>
            <person name="Ohkuma M."/>
        </authorList>
    </citation>
    <scope>NUCLEOTIDE SEQUENCE</scope>
    <source>
        <strain evidence="3">JCM 3035</strain>
    </source>
</reference>
<protein>
    <submittedName>
        <fullName evidence="3">Uncharacterized protein</fullName>
    </submittedName>
</protein>
<comment type="caution">
    <text evidence="3">The sequence shown here is derived from an EMBL/GenBank/DDBJ whole genome shotgun (WGS) entry which is preliminary data.</text>
</comment>
<keyword evidence="1" id="KW-0812">Transmembrane</keyword>
<keyword evidence="2" id="KW-0732">Signal</keyword>
<name>A0A917QF94_9ACTN</name>
<proteinExistence type="predicted"/>
<reference evidence="3" key="1">
    <citation type="journal article" date="2014" name="Int. J. Syst. Evol. Microbiol.">
        <title>Complete genome sequence of Corynebacterium casei LMG S-19264T (=DSM 44701T), isolated from a smear-ripened cheese.</title>
        <authorList>
            <consortium name="US DOE Joint Genome Institute (JGI-PGF)"/>
            <person name="Walter F."/>
            <person name="Albersmeier A."/>
            <person name="Kalinowski J."/>
            <person name="Ruckert C."/>
        </authorList>
    </citation>
    <scope>NUCLEOTIDE SEQUENCE</scope>
    <source>
        <strain evidence="3">JCM 3035</strain>
    </source>
</reference>
<sequence>MGSLRLTLCAVTMGAAVVTATLTPEFTPVPTSATAPASYAADKADKTDKATGTLTVVRKPTVPSAVQERAAEGPGTPHTVIGLILAGAAAVAVAVRSVRRGRGR</sequence>
<feature type="transmembrane region" description="Helical" evidence="1">
    <location>
        <begin position="79"/>
        <end position="98"/>
    </location>
</feature>
<evidence type="ECO:0000313" key="3">
    <source>
        <dbReference type="EMBL" id="GGK47928.1"/>
    </source>
</evidence>
<feature type="signal peptide" evidence="2">
    <location>
        <begin position="1"/>
        <end position="20"/>
    </location>
</feature>
<gene>
    <name evidence="3" type="ORF">GCM10010094_05040</name>
</gene>
<dbReference type="EMBL" id="BMPQ01000001">
    <property type="protein sequence ID" value="GGK47928.1"/>
    <property type="molecule type" value="Genomic_DNA"/>
</dbReference>
<feature type="chain" id="PRO_5039191905" evidence="2">
    <location>
        <begin position="21"/>
        <end position="104"/>
    </location>
</feature>
<accession>A0A917QF94</accession>
<dbReference type="Proteomes" id="UP000637788">
    <property type="component" value="Unassembled WGS sequence"/>
</dbReference>
<keyword evidence="1" id="KW-1133">Transmembrane helix</keyword>
<evidence type="ECO:0000256" key="1">
    <source>
        <dbReference type="SAM" id="Phobius"/>
    </source>
</evidence>
<keyword evidence="4" id="KW-1185">Reference proteome</keyword>
<organism evidence="3 4">
    <name type="scientific">Streptomyces flaveus</name>
    <dbReference type="NCBI Taxonomy" id="66370"/>
    <lineage>
        <taxon>Bacteria</taxon>
        <taxon>Bacillati</taxon>
        <taxon>Actinomycetota</taxon>
        <taxon>Actinomycetes</taxon>
        <taxon>Kitasatosporales</taxon>
        <taxon>Streptomycetaceae</taxon>
        <taxon>Streptomyces</taxon>
        <taxon>Streptomyces aurantiacus group</taxon>
    </lineage>
</organism>
<keyword evidence="1" id="KW-0472">Membrane</keyword>
<evidence type="ECO:0000313" key="4">
    <source>
        <dbReference type="Proteomes" id="UP000637788"/>
    </source>
</evidence>
<dbReference type="AlphaFoldDB" id="A0A917QF94"/>